<accession>A0AAE9KIT6</accession>
<dbReference type="RefSeq" id="WP_132953979.1">
    <property type="nucleotide sequence ID" value="NZ_CP091507.1"/>
</dbReference>
<dbReference type="EMBL" id="SLXE01000015">
    <property type="protein sequence ID" value="TCP05978.1"/>
    <property type="molecule type" value="Genomic_DNA"/>
</dbReference>
<dbReference type="Pfam" id="PF22335">
    <property type="entry name" value="Cas10-Cmr2_palm2"/>
    <property type="match status" value="1"/>
</dbReference>
<reference evidence="15" key="3">
    <citation type="journal article" date="2022" name="Res Sq">
        <title>Evolution of multicellular longitudinally dividing oral cavity symbionts (Neisseriaceae).</title>
        <authorList>
            <person name="Nyongesa S."/>
            <person name="Weber P."/>
            <person name="Bernet E."/>
            <person name="Pullido F."/>
            <person name="Nieckarz M."/>
            <person name="Delaby M."/>
            <person name="Nieves C."/>
            <person name="Viehboeck T."/>
            <person name="Krause N."/>
            <person name="Rivera-Millot A."/>
            <person name="Nakamura A."/>
            <person name="Vischer N."/>
            <person name="VanNieuwenhze M."/>
            <person name="Brun Y."/>
            <person name="Cava F."/>
            <person name="Bulgheresi S."/>
            <person name="Veyrier F."/>
        </authorList>
    </citation>
    <scope>NUCLEOTIDE SEQUENCE</scope>
    <source>
        <strain evidence="15">1258/02</strain>
    </source>
</reference>
<organism evidence="15 17">
    <name type="scientific">Uruburuella suis</name>
    <dbReference type="NCBI Taxonomy" id="252130"/>
    <lineage>
        <taxon>Bacteria</taxon>
        <taxon>Pseudomonadati</taxon>
        <taxon>Pseudomonadota</taxon>
        <taxon>Betaproteobacteria</taxon>
        <taxon>Neisseriales</taxon>
        <taxon>Neisseriaceae</taxon>
        <taxon>Uruburuella</taxon>
    </lineage>
</organism>
<evidence type="ECO:0000256" key="4">
    <source>
        <dbReference type="ARBA" id="ARBA00022722"/>
    </source>
</evidence>
<evidence type="ECO:0000256" key="12">
    <source>
        <dbReference type="SAM" id="MobiDB-lite"/>
    </source>
</evidence>
<evidence type="ECO:0000259" key="13">
    <source>
        <dbReference type="PROSITE" id="PS50887"/>
    </source>
</evidence>
<reference evidence="14 16" key="1">
    <citation type="submission" date="2019-03" db="EMBL/GenBank/DDBJ databases">
        <title>Genomic Encyclopedia of Type Strains, Phase IV (KMG-IV): sequencing the most valuable type-strain genomes for metagenomic binning, comparative biology and taxonomic classification.</title>
        <authorList>
            <person name="Goeker M."/>
        </authorList>
    </citation>
    <scope>NUCLEOTIDE SEQUENCE [LARGE SCALE GENOMIC DNA]</scope>
    <source>
        <strain evidence="14 16">DSM 17474</strain>
    </source>
</reference>
<dbReference type="InterPro" id="IPR013408">
    <property type="entry name" value="Cas10/Csm1"/>
</dbReference>
<evidence type="ECO:0000256" key="11">
    <source>
        <dbReference type="ARBA" id="ARBA00032922"/>
    </source>
</evidence>
<sequence>MHYATAKVAFAVYLYGLGKFAERARPEVPDETLQTYIRMYCPGKFADGKPSDIHTHKHAAYTALAWDILERHAPDLVRGDMYPFAGRQAGEDKTDSLLNASAMHHKPDTFLQWIIATAERVASGFEREEFERHNQTDGNQGLNPKSKTGKNHDQARLLTLFEQISLNGEVRPSENAGLDYCYPLKPLSPEAIFPQWRDTAEPADNAQAQKAYRDLWQDFLHNLKRIPASHRSNWNLWLDHFDTLWQTYTQAIPAATAFGMKPEVSLYDHSKTTAALAAALWRWHEAEGKTDVDAVSALKSRSDWDEQKILLIQGDFFGIQNFIFASGSQTNKKAAKLLRGRSFQVSLFAELAALKVLRACALPPTSQILNAAGKFMIVAPNTAEVREAVTKVRTEINQWFLQHSLGQVALGLATQPAACSDFVDKKRFKALVKQSFEVLEQAKLQRFNLTGAAPAVLNTDYEKGVCLYNQQLPGEEGEKNHAVSRLSQDQIDLGSELTHKERLMVLDGADEVSDGVHTRKLKLPIFGFTVAFTEEQDISGKFGNQARAGSLLRFWDFSLPQNIRDTLWHGYARRYINAYVPHFSEVDEWPCNKYAPVKDTEDAEEVRESSPKTFSHLACEERHTENGDTFAGKVAIAALKGDVDNLGNIFQQGLSEPTFAKMAALSRQMNHFFSLWLPAYCAECYPNTYTVFAGGDDFFLIGPWLQTQKLAADMRMRFADYVAGNSGITFSAGIAVTKPGLPVGKLSAYAEEALEAAKAYPENKQEATKGYGSKNSICLYGQTVSWQQWGDIQTAFERIGRLREDYGLSTGFIYNMLQFSEQAEAEKSGNIAAGMWRSRFAYRIRRHVNDSKNMTDKNNGYARLTEAFYQNGIGKLGAKYRIPLFNHFYLLRAK</sequence>
<dbReference type="PROSITE" id="PS50887">
    <property type="entry name" value="GGDEF"/>
    <property type="match status" value="1"/>
</dbReference>
<evidence type="ECO:0000313" key="16">
    <source>
        <dbReference type="Proteomes" id="UP000294721"/>
    </source>
</evidence>
<keyword evidence="6" id="KW-0255">Endonuclease</keyword>
<proteinExistence type="inferred from homology"/>
<evidence type="ECO:0000256" key="2">
    <source>
        <dbReference type="ARBA" id="ARBA00014333"/>
    </source>
</evidence>
<keyword evidence="9" id="KW-0067">ATP-binding</keyword>
<evidence type="ECO:0000256" key="3">
    <source>
        <dbReference type="ARBA" id="ARBA00022679"/>
    </source>
</evidence>
<dbReference type="InterPro" id="IPR043128">
    <property type="entry name" value="Rev_trsase/Diguanyl_cyclase"/>
</dbReference>
<evidence type="ECO:0000256" key="1">
    <source>
        <dbReference type="ARBA" id="ARBA00005700"/>
    </source>
</evidence>
<dbReference type="PANTHER" id="PTHR36528">
    <property type="entry name" value="CRISPR SYSTEM SINGLE-STRAND-SPECIFIC DEOXYRIBONUCLEASE CAS10/CSM1 (SUBTYPE III-A)"/>
    <property type="match status" value="1"/>
</dbReference>
<dbReference type="GO" id="GO:0016740">
    <property type="term" value="F:transferase activity"/>
    <property type="evidence" value="ECO:0007669"/>
    <property type="project" value="UniProtKB-KW"/>
</dbReference>
<gene>
    <name evidence="15" type="primary">cas10</name>
    <name evidence="14" type="ORF">EV680_11534</name>
    <name evidence="15" type="ORF">LVJ78_03575</name>
</gene>
<keyword evidence="3" id="KW-0808">Transferase</keyword>
<dbReference type="PANTHER" id="PTHR36528:SF1">
    <property type="entry name" value="CRISPR SYSTEM SINGLE-STRAND-SPECIFIC DEOXYRIBONUCLEASE CAS10_CSM1 (SUBTYPE III-A)"/>
    <property type="match status" value="1"/>
</dbReference>
<dbReference type="InterPro" id="IPR000160">
    <property type="entry name" value="GGDEF_dom"/>
</dbReference>
<evidence type="ECO:0000256" key="5">
    <source>
        <dbReference type="ARBA" id="ARBA00022741"/>
    </source>
</evidence>
<evidence type="ECO:0000313" key="14">
    <source>
        <dbReference type="EMBL" id="TCP05978.1"/>
    </source>
</evidence>
<keyword evidence="7" id="KW-0378">Hydrolase</keyword>
<dbReference type="Proteomes" id="UP000829756">
    <property type="component" value="Chromosome"/>
</dbReference>
<dbReference type="AlphaFoldDB" id="A0AAE9KIT6"/>
<dbReference type="GO" id="GO:0004527">
    <property type="term" value="F:exonuclease activity"/>
    <property type="evidence" value="ECO:0007669"/>
    <property type="project" value="UniProtKB-KW"/>
</dbReference>
<keyword evidence="4" id="KW-0540">Nuclease</keyword>
<dbReference type="KEGG" id="usu:LVJ78_03575"/>
<name>A0AAE9KIT6_9NEIS</name>
<dbReference type="InterPro" id="IPR052117">
    <property type="entry name" value="Cas10/Csm1_subtype-III-A"/>
</dbReference>
<keyword evidence="8" id="KW-0269">Exonuclease</keyword>
<dbReference type="Proteomes" id="UP000294721">
    <property type="component" value="Unassembled WGS sequence"/>
</dbReference>
<evidence type="ECO:0000313" key="15">
    <source>
        <dbReference type="EMBL" id="UOO80102.1"/>
    </source>
</evidence>
<evidence type="ECO:0000256" key="9">
    <source>
        <dbReference type="ARBA" id="ARBA00022840"/>
    </source>
</evidence>
<reference evidence="15" key="2">
    <citation type="submission" date="2021-12" db="EMBL/GenBank/DDBJ databases">
        <authorList>
            <person name="Veyrier F.J."/>
        </authorList>
    </citation>
    <scope>NUCLEOTIDE SEQUENCE</scope>
    <source>
        <strain evidence="15">1258/02</strain>
    </source>
</reference>
<evidence type="ECO:0000256" key="8">
    <source>
        <dbReference type="ARBA" id="ARBA00022839"/>
    </source>
</evidence>
<evidence type="ECO:0000313" key="17">
    <source>
        <dbReference type="Proteomes" id="UP000829756"/>
    </source>
</evidence>
<dbReference type="InterPro" id="IPR054767">
    <property type="entry name" value="Cas10-Cmr2_palm2"/>
</dbReference>
<keyword evidence="10" id="KW-0051">Antiviral defense</keyword>
<feature type="compositionally biased region" description="Polar residues" evidence="12">
    <location>
        <begin position="136"/>
        <end position="146"/>
    </location>
</feature>
<dbReference type="InterPro" id="IPR041062">
    <property type="entry name" value="Csm1_B"/>
</dbReference>
<keyword evidence="16" id="KW-1185">Reference proteome</keyword>
<dbReference type="GO" id="GO:0005524">
    <property type="term" value="F:ATP binding"/>
    <property type="evidence" value="ECO:0007669"/>
    <property type="project" value="UniProtKB-KW"/>
</dbReference>
<dbReference type="Gene3D" id="3.30.70.270">
    <property type="match status" value="1"/>
</dbReference>
<comment type="similarity">
    <text evidence="1">Belongs to the CRISPR-associated Cas10/Csm1 family.</text>
</comment>
<dbReference type="NCBIfam" id="TIGR02578">
    <property type="entry name" value="cas_TM1811_Csm1"/>
    <property type="match status" value="1"/>
</dbReference>
<evidence type="ECO:0000256" key="7">
    <source>
        <dbReference type="ARBA" id="ARBA00022801"/>
    </source>
</evidence>
<dbReference type="GO" id="GO:0051607">
    <property type="term" value="P:defense response to virus"/>
    <property type="evidence" value="ECO:0007669"/>
    <property type="project" value="UniProtKB-KW"/>
</dbReference>
<feature type="domain" description="GGDEF" evidence="13">
    <location>
        <begin position="634"/>
        <end position="770"/>
    </location>
</feature>
<dbReference type="GO" id="GO:0004519">
    <property type="term" value="F:endonuclease activity"/>
    <property type="evidence" value="ECO:0007669"/>
    <property type="project" value="UniProtKB-KW"/>
</dbReference>
<dbReference type="EMBL" id="CP091507">
    <property type="protein sequence ID" value="UOO80102.1"/>
    <property type="molecule type" value="Genomic_DNA"/>
</dbReference>
<feature type="region of interest" description="Disordered" evidence="12">
    <location>
        <begin position="130"/>
        <end position="150"/>
    </location>
</feature>
<evidence type="ECO:0000256" key="10">
    <source>
        <dbReference type="ARBA" id="ARBA00023118"/>
    </source>
</evidence>
<protein>
    <recommendedName>
        <fullName evidence="2">CRISPR system single-strand-specific deoxyribonuclease Cas10/Csm1 (subtype III-A)</fullName>
    </recommendedName>
    <alternativeName>
        <fullName evidence="11">Cyclic oligoadenylate synthase</fullName>
    </alternativeName>
</protein>
<keyword evidence="5" id="KW-0547">Nucleotide-binding</keyword>
<evidence type="ECO:0000256" key="6">
    <source>
        <dbReference type="ARBA" id="ARBA00022759"/>
    </source>
</evidence>
<dbReference type="Pfam" id="PF18211">
    <property type="entry name" value="Csm1_B"/>
    <property type="match status" value="1"/>
</dbReference>